<dbReference type="Gene3D" id="1.10.10.60">
    <property type="entry name" value="Homeodomain-like"/>
    <property type="match status" value="1"/>
</dbReference>
<evidence type="ECO:0000313" key="8">
    <source>
        <dbReference type="Proteomes" id="UP000282741"/>
    </source>
</evidence>
<evidence type="ECO:0000259" key="6">
    <source>
        <dbReference type="PROSITE" id="PS01124"/>
    </source>
</evidence>
<evidence type="ECO:0000256" key="1">
    <source>
        <dbReference type="ARBA" id="ARBA00022491"/>
    </source>
</evidence>
<keyword evidence="1" id="KW-0678">Repressor</keyword>
<name>A0AAN1VHU6_9BORD</name>
<organism evidence="7 8">
    <name type="scientific">Bordetella hinzii</name>
    <dbReference type="NCBI Taxonomy" id="103855"/>
    <lineage>
        <taxon>Bacteria</taxon>
        <taxon>Pseudomonadati</taxon>
        <taxon>Pseudomonadota</taxon>
        <taxon>Betaproteobacteria</taxon>
        <taxon>Burkholderiales</taxon>
        <taxon>Alcaligenaceae</taxon>
        <taxon>Bordetella</taxon>
    </lineage>
</organism>
<dbReference type="GO" id="GO:0043565">
    <property type="term" value="F:sequence-specific DNA binding"/>
    <property type="evidence" value="ECO:0007669"/>
    <property type="project" value="InterPro"/>
</dbReference>
<dbReference type="EMBL" id="CP024172">
    <property type="protein sequence ID" value="AZW19018.1"/>
    <property type="molecule type" value="Genomic_DNA"/>
</dbReference>
<gene>
    <name evidence="7" type="ORF">CS347_20780</name>
</gene>
<dbReference type="SUPFAM" id="SSF51182">
    <property type="entry name" value="RmlC-like cupins"/>
    <property type="match status" value="1"/>
</dbReference>
<evidence type="ECO:0000256" key="2">
    <source>
        <dbReference type="ARBA" id="ARBA00023015"/>
    </source>
</evidence>
<dbReference type="PROSITE" id="PS01124">
    <property type="entry name" value="HTH_ARAC_FAMILY_2"/>
    <property type="match status" value="1"/>
</dbReference>
<evidence type="ECO:0000256" key="3">
    <source>
        <dbReference type="ARBA" id="ARBA00023125"/>
    </source>
</evidence>
<evidence type="ECO:0000313" key="7">
    <source>
        <dbReference type="EMBL" id="AZW19018.1"/>
    </source>
</evidence>
<dbReference type="InterPro" id="IPR009057">
    <property type="entry name" value="Homeodomain-like_sf"/>
</dbReference>
<dbReference type="Gene3D" id="2.60.120.10">
    <property type="entry name" value="Jelly Rolls"/>
    <property type="match status" value="1"/>
</dbReference>
<dbReference type="Pfam" id="PF02311">
    <property type="entry name" value="AraC_binding"/>
    <property type="match status" value="1"/>
</dbReference>
<keyword evidence="4" id="KW-0804">Transcription</keyword>
<reference evidence="8" key="1">
    <citation type="submission" date="2017-10" db="EMBL/GenBank/DDBJ databases">
        <title>Whole genome sequencing of various Bordetella species.</title>
        <authorList>
            <person name="Weigand M.R."/>
            <person name="Loparev V."/>
            <person name="Peng Y."/>
            <person name="Bowden K.E."/>
            <person name="Tondella M.L."/>
            <person name="Williams M.M."/>
        </authorList>
    </citation>
    <scope>NUCLEOTIDE SEQUENCE [LARGE SCALE GENOMIC DNA]</scope>
    <source>
        <strain evidence="8">H720</strain>
    </source>
</reference>
<keyword evidence="3" id="KW-0238">DNA-binding</keyword>
<dbReference type="Proteomes" id="UP000282741">
    <property type="component" value="Chromosome"/>
</dbReference>
<accession>A0AAN1VHU6</accession>
<dbReference type="InterPro" id="IPR014710">
    <property type="entry name" value="RmlC-like_jellyroll"/>
</dbReference>
<protein>
    <submittedName>
        <fullName evidence="7">AraC family transcriptional regulator</fullName>
    </submittedName>
</protein>
<dbReference type="Pfam" id="PF12833">
    <property type="entry name" value="HTH_18"/>
    <property type="match status" value="1"/>
</dbReference>
<dbReference type="AlphaFoldDB" id="A0AAN1VHU6"/>
<dbReference type="FunFam" id="1.10.10.60:FF:000132">
    <property type="entry name" value="AraC family transcriptional regulator"/>
    <property type="match status" value="1"/>
</dbReference>
<dbReference type="InterPro" id="IPR018060">
    <property type="entry name" value="HTH_AraC"/>
</dbReference>
<keyword evidence="2" id="KW-0805">Transcription regulation</keyword>
<dbReference type="SMART" id="SM00342">
    <property type="entry name" value="HTH_ARAC"/>
    <property type="match status" value="1"/>
</dbReference>
<sequence>MFMFPVRTVGLAHSLRDVDMDAVRGPAVGMRVEVSDIKREVPVHQHRQGQLVLALNGAVICEVADALWMVPPHCAVWVPGMLPHSIRATANARLAYLFVQPGAAALPAHCCTLAITPLVRELILDMAAQPADYPADSPSHRKAAVLLEELARMPLATLHLPVSQEPRVRRIAQRLAEHPADRRTLAEWAGWVAMSERSLARLIQAETGLSFGRWRQQIHLIEALRLLAAGRSVQQVAGALGYDSVTAFITMFKKALGKPPARYFAEMGREGPTARSSGRAGLSPPSRSA</sequence>
<evidence type="ECO:0000256" key="4">
    <source>
        <dbReference type="ARBA" id="ARBA00023163"/>
    </source>
</evidence>
<feature type="region of interest" description="Disordered" evidence="5">
    <location>
        <begin position="268"/>
        <end position="289"/>
    </location>
</feature>
<feature type="domain" description="HTH araC/xylS-type" evidence="6">
    <location>
        <begin position="169"/>
        <end position="266"/>
    </location>
</feature>
<dbReference type="PANTHER" id="PTHR11019">
    <property type="entry name" value="HTH-TYPE TRANSCRIPTIONAL REGULATOR NIMR"/>
    <property type="match status" value="1"/>
</dbReference>
<dbReference type="RefSeq" id="WP_048940060.1">
    <property type="nucleotide sequence ID" value="NZ_CP012077.1"/>
</dbReference>
<dbReference type="GO" id="GO:0003700">
    <property type="term" value="F:DNA-binding transcription factor activity"/>
    <property type="evidence" value="ECO:0007669"/>
    <property type="project" value="InterPro"/>
</dbReference>
<dbReference type="PANTHER" id="PTHR11019:SF199">
    <property type="entry name" value="HTH-TYPE TRANSCRIPTIONAL REGULATOR NIMR"/>
    <property type="match status" value="1"/>
</dbReference>
<proteinExistence type="predicted"/>
<evidence type="ECO:0000256" key="5">
    <source>
        <dbReference type="SAM" id="MobiDB-lite"/>
    </source>
</evidence>
<dbReference type="SUPFAM" id="SSF46689">
    <property type="entry name" value="Homeodomain-like"/>
    <property type="match status" value="1"/>
</dbReference>
<dbReference type="InterPro" id="IPR003313">
    <property type="entry name" value="AraC-bd"/>
</dbReference>
<dbReference type="CDD" id="cd06124">
    <property type="entry name" value="cupin_NimR-like_N"/>
    <property type="match status" value="1"/>
</dbReference>
<dbReference type="InterPro" id="IPR011051">
    <property type="entry name" value="RmlC_Cupin_sf"/>
</dbReference>